<dbReference type="PANTHER" id="PTHR45947:SF3">
    <property type="entry name" value="SULFOQUINOVOSYL TRANSFERASE SQD2"/>
    <property type="match status" value="1"/>
</dbReference>
<sequence>MPGARRHLFVGCHSGPPSDDVPGNHAMTRALFLTHTAAPSGAELATLRLLTALRAGGGAEVAMAYTEDGPMVGRTRARGIETRVLRSGFDSRAMTIGSGPLRLAAGFLGLLRLGWRLGALARELSADVLVAQSTKALVMGLVGARRARIPLIWQVHDRISVDYFGRLPVLAIRLLGHCADGYLANSRTTLRTLRTGRKPAVIAYPGVEFGADPPPREQHPPADTVIAALGRLTPWKGQDVLLRAVAMMKVRPRQVFLVGGSFFDEEPYRARLERMAAGLALPVTFTGHVDDPETYLRAADILVHCSVLPEPFGQVVVEGMRAGCAVIATRPGGPAEIITDGVDGLLVEPGDPVRLAAALDALVADPERRARIAAAGRARAEDFGIAESAGIVADFLTTCARRRTAEAKTHG</sequence>
<evidence type="ECO:0000259" key="3">
    <source>
        <dbReference type="Pfam" id="PF00534"/>
    </source>
</evidence>
<feature type="domain" description="Glycosyltransferase subfamily 4-like N-terminal" evidence="4">
    <location>
        <begin position="41"/>
        <end position="207"/>
    </location>
</feature>
<dbReference type="CDD" id="cd03801">
    <property type="entry name" value="GT4_PimA-like"/>
    <property type="match status" value="1"/>
</dbReference>
<dbReference type="PANTHER" id="PTHR45947">
    <property type="entry name" value="SULFOQUINOVOSYL TRANSFERASE SQD2"/>
    <property type="match status" value="1"/>
</dbReference>
<dbReference type="GO" id="GO:1903509">
    <property type="term" value="P:liposaccharide metabolic process"/>
    <property type="evidence" value="ECO:0007669"/>
    <property type="project" value="UniProtKB-ARBA"/>
</dbReference>
<evidence type="ECO:0000313" key="5">
    <source>
        <dbReference type="EMBL" id="QIS11949.1"/>
    </source>
</evidence>
<proteinExistence type="predicted"/>
<keyword evidence="6" id="KW-1185">Reference proteome</keyword>
<keyword evidence="2 5" id="KW-0808">Transferase</keyword>
<dbReference type="AlphaFoldDB" id="A0A6G9YFE6"/>
<dbReference type="SUPFAM" id="SSF53756">
    <property type="entry name" value="UDP-Glycosyltransferase/glycogen phosphorylase"/>
    <property type="match status" value="1"/>
</dbReference>
<dbReference type="Proteomes" id="UP000503540">
    <property type="component" value="Chromosome"/>
</dbReference>
<dbReference type="Pfam" id="PF00534">
    <property type="entry name" value="Glycos_transf_1"/>
    <property type="match status" value="1"/>
</dbReference>
<dbReference type="GO" id="GO:0016758">
    <property type="term" value="F:hexosyltransferase activity"/>
    <property type="evidence" value="ECO:0007669"/>
    <property type="project" value="TreeGrafter"/>
</dbReference>
<dbReference type="Gene3D" id="3.40.50.2000">
    <property type="entry name" value="Glycogen Phosphorylase B"/>
    <property type="match status" value="2"/>
</dbReference>
<dbReference type="Pfam" id="PF13439">
    <property type="entry name" value="Glyco_transf_4"/>
    <property type="match status" value="1"/>
</dbReference>
<dbReference type="GO" id="GO:1901137">
    <property type="term" value="P:carbohydrate derivative biosynthetic process"/>
    <property type="evidence" value="ECO:0007669"/>
    <property type="project" value="UniProtKB-ARBA"/>
</dbReference>
<keyword evidence="1" id="KW-0328">Glycosyltransferase</keyword>
<evidence type="ECO:0000313" key="6">
    <source>
        <dbReference type="Proteomes" id="UP000503540"/>
    </source>
</evidence>
<feature type="domain" description="Glycosyl transferase family 1" evidence="3">
    <location>
        <begin position="218"/>
        <end position="378"/>
    </location>
</feature>
<dbReference type="InterPro" id="IPR028098">
    <property type="entry name" value="Glyco_trans_4-like_N"/>
</dbReference>
<name>A0A6G9YFE6_9NOCA</name>
<gene>
    <name evidence="5" type="ORF">F5544_20420</name>
</gene>
<evidence type="ECO:0000256" key="2">
    <source>
        <dbReference type="ARBA" id="ARBA00022679"/>
    </source>
</evidence>
<reference evidence="5 6" key="1">
    <citation type="journal article" date="2019" name="ACS Chem. Biol.">
        <title>Identification and Mobilization of a Cryptic Antibiotic Biosynthesis Gene Locus from a Human-Pathogenic Nocardia Isolate.</title>
        <authorList>
            <person name="Herisse M."/>
            <person name="Ishida K."/>
            <person name="Porter J.L."/>
            <person name="Howden B."/>
            <person name="Hertweck C."/>
            <person name="Stinear T.P."/>
            <person name="Pidot S.J."/>
        </authorList>
    </citation>
    <scope>NUCLEOTIDE SEQUENCE [LARGE SCALE GENOMIC DNA]</scope>
    <source>
        <strain evidence="5 6">AUSMDU00012717</strain>
    </source>
</reference>
<evidence type="ECO:0000256" key="1">
    <source>
        <dbReference type="ARBA" id="ARBA00022676"/>
    </source>
</evidence>
<dbReference type="KEGG" id="nah:F5544_20420"/>
<protein>
    <submittedName>
        <fullName evidence="5">Glycosyltransferase</fullName>
    </submittedName>
</protein>
<dbReference type="InterPro" id="IPR050194">
    <property type="entry name" value="Glycosyltransferase_grp1"/>
</dbReference>
<accession>A0A6G9YFE6</accession>
<dbReference type="InterPro" id="IPR001296">
    <property type="entry name" value="Glyco_trans_1"/>
</dbReference>
<organism evidence="5 6">
    <name type="scientific">Nocardia arthritidis</name>
    <dbReference type="NCBI Taxonomy" id="228602"/>
    <lineage>
        <taxon>Bacteria</taxon>
        <taxon>Bacillati</taxon>
        <taxon>Actinomycetota</taxon>
        <taxon>Actinomycetes</taxon>
        <taxon>Mycobacteriales</taxon>
        <taxon>Nocardiaceae</taxon>
        <taxon>Nocardia</taxon>
    </lineage>
</organism>
<evidence type="ECO:0000259" key="4">
    <source>
        <dbReference type="Pfam" id="PF13439"/>
    </source>
</evidence>
<dbReference type="EMBL" id="CP046172">
    <property type="protein sequence ID" value="QIS11949.1"/>
    <property type="molecule type" value="Genomic_DNA"/>
</dbReference>